<feature type="domain" description="BD-FAE-like" evidence="3">
    <location>
        <begin position="79"/>
        <end position="297"/>
    </location>
</feature>
<dbReference type="InterPro" id="IPR049492">
    <property type="entry name" value="BD-FAE-like_dom"/>
</dbReference>
<evidence type="ECO:0000256" key="1">
    <source>
        <dbReference type="ARBA" id="ARBA00022801"/>
    </source>
</evidence>
<proteinExistence type="predicted"/>
<comment type="caution">
    <text evidence="4">The sequence shown here is derived from an EMBL/GenBank/DDBJ whole genome shotgun (WGS) entry which is preliminary data.</text>
</comment>
<protein>
    <submittedName>
        <fullName evidence="4">Alpha/beta hydrolase</fullName>
    </submittedName>
</protein>
<dbReference type="GO" id="GO:0016787">
    <property type="term" value="F:hydrolase activity"/>
    <property type="evidence" value="ECO:0007669"/>
    <property type="project" value="UniProtKB-KW"/>
</dbReference>
<dbReference type="Gene3D" id="3.40.50.1820">
    <property type="entry name" value="alpha/beta hydrolase"/>
    <property type="match status" value="1"/>
</dbReference>
<feature type="transmembrane region" description="Helical" evidence="2">
    <location>
        <begin position="37"/>
        <end position="56"/>
    </location>
</feature>
<evidence type="ECO:0000313" key="5">
    <source>
        <dbReference type="Proteomes" id="UP000460298"/>
    </source>
</evidence>
<name>A0A833LWM0_9LEPT</name>
<keyword evidence="2" id="KW-0472">Membrane</keyword>
<keyword evidence="1 4" id="KW-0378">Hydrolase</keyword>
<dbReference type="Pfam" id="PF20434">
    <property type="entry name" value="BD-FAE"/>
    <property type="match status" value="1"/>
</dbReference>
<sequence length="351" mass="38197">MAGAACLHGLNACSGIGPVADSGVDPAWSYLMKRRTVLILLSGLLLSLSVAGYTALHSRPAGSHTDIAYKAVGDQKIPLDIYLPEKANGKTPVVVFIHGGSWIRGDKSILGRHYFKTHRDRFLEEGFAVVSINYRLSSPGGPHFPEPIVDCKDAVRWIRKNADLYNFDAEKIGLWGVSAGGHLAMMVAYSDEQDYKGTPELAAYSSEVNYVINHYGPTHLPTLFEVETGKEPIGYARHIVYSILGPKATAPLDERAQIFTQYSPVTNVRKKVPTLTFHGSADPVVPVNQAHILDSALKKVGVQSDVVIYEGEGHGFITMGQEGRSDLLRRGIEFAKQYSKNHTATAIPGQG</sequence>
<evidence type="ECO:0000256" key="2">
    <source>
        <dbReference type="SAM" id="Phobius"/>
    </source>
</evidence>
<dbReference type="Proteomes" id="UP000460298">
    <property type="component" value="Unassembled WGS sequence"/>
</dbReference>
<evidence type="ECO:0000313" key="4">
    <source>
        <dbReference type="EMBL" id="KAB2929497.1"/>
    </source>
</evidence>
<gene>
    <name evidence="4" type="ORF">F9K24_19625</name>
</gene>
<dbReference type="InterPro" id="IPR050300">
    <property type="entry name" value="GDXG_lipolytic_enzyme"/>
</dbReference>
<reference evidence="4 5" key="1">
    <citation type="submission" date="2019-10" db="EMBL/GenBank/DDBJ databases">
        <title>Extracellular Electron Transfer in a Candidatus Methanoperedens spp. Enrichment Culture.</title>
        <authorList>
            <person name="Berger S."/>
            <person name="Rangel Shaw D."/>
            <person name="Berben T."/>
            <person name="In 'T Zandt M."/>
            <person name="Frank J."/>
            <person name="Reimann J."/>
            <person name="Jetten M.S.M."/>
            <person name="Welte C.U."/>
        </authorList>
    </citation>
    <scope>NUCLEOTIDE SEQUENCE [LARGE SCALE GENOMIC DNA]</scope>
    <source>
        <strain evidence="4">SB12</strain>
    </source>
</reference>
<evidence type="ECO:0000259" key="3">
    <source>
        <dbReference type="Pfam" id="PF20434"/>
    </source>
</evidence>
<keyword evidence="2" id="KW-0812">Transmembrane</keyword>
<keyword evidence="2" id="KW-1133">Transmembrane helix</keyword>
<dbReference type="PANTHER" id="PTHR48081">
    <property type="entry name" value="AB HYDROLASE SUPERFAMILY PROTEIN C4A8.06C"/>
    <property type="match status" value="1"/>
</dbReference>
<dbReference type="EMBL" id="WBUI01000030">
    <property type="protein sequence ID" value="KAB2929497.1"/>
    <property type="molecule type" value="Genomic_DNA"/>
</dbReference>
<dbReference type="AlphaFoldDB" id="A0A833LWM0"/>
<dbReference type="SUPFAM" id="SSF53474">
    <property type="entry name" value="alpha/beta-Hydrolases"/>
    <property type="match status" value="1"/>
</dbReference>
<accession>A0A833LWM0</accession>
<dbReference type="PANTHER" id="PTHR48081:SF13">
    <property type="entry name" value="ALPHA_BETA HYDROLASE"/>
    <property type="match status" value="1"/>
</dbReference>
<dbReference type="InterPro" id="IPR029058">
    <property type="entry name" value="AB_hydrolase_fold"/>
</dbReference>
<organism evidence="4 5">
    <name type="scientific">Leptonema illini</name>
    <dbReference type="NCBI Taxonomy" id="183"/>
    <lineage>
        <taxon>Bacteria</taxon>
        <taxon>Pseudomonadati</taxon>
        <taxon>Spirochaetota</taxon>
        <taxon>Spirochaetia</taxon>
        <taxon>Leptospirales</taxon>
        <taxon>Leptospiraceae</taxon>
        <taxon>Leptonema</taxon>
    </lineage>
</organism>